<evidence type="ECO:0000256" key="1">
    <source>
        <dbReference type="ARBA" id="ARBA00004275"/>
    </source>
</evidence>
<dbReference type="PANTHER" id="PTHR14379:SF3">
    <property type="entry name" value="MEIOSIS REGULATOR AND MRNA STABILITY FACTOR 1"/>
    <property type="match status" value="1"/>
</dbReference>
<evidence type="ECO:0000256" key="5">
    <source>
        <dbReference type="ARBA" id="ARBA00022943"/>
    </source>
</evidence>
<dbReference type="InterPro" id="IPR041966">
    <property type="entry name" value="LOTUS-like"/>
</dbReference>
<keyword evidence="3" id="KW-0677">Repeat</keyword>
<dbReference type="GO" id="GO:0004540">
    <property type="term" value="F:RNA nuclease activity"/>
    <property type="evidence" value="ECO:0007669"/>
    <property type="project" value="InterPro"/>
</dbReference>
<dbReference type="Pfam" id="PF01936">
    <property type="entry name" value="NYN"/>
    <property type="match status" value="1"/>
</dbReference>
<evidence type="ECO:0000259" key="12">
    <source>
        <dbReference type="PROSITE" id="PS51644"/>
    </source>
</evidence>
<dbReference type="AlphaFoldDB" id="A0A8K0FYI1"/>
<dbReference type="PANTHER" id="PTHR14379">
    <property type="entry name" value="LIMKAIN B LKAP"/>
    <property type="match status" value="1"/>
</dbReference>
<dbReference type="Pfam" id="PF12872">
    <property type="entry name" value="OST-HTH"/>
    <property type="match status" value="3"/>
</dbReference>
<keyword evidence="14" id="KW-1185">Reference proteome</keyword>
<keyword evidence="6" id="KW-0576">Peroxisome</keyword>
<comment type="subcellular location">
    <subcellularLocation>
        <location evidence="1">Peroxisome</location>
    </subcellularLocation>
</comment>
<keyword evidence="5" id="KW-0221">Differentiation</keyword>
<dbReference type="Pfam" id="PF11608">
    <property type="entry name" value="RRM_MARF1"/>
    <property type="match status" value="1"/>
</dbReference>
<dbReference type="InterPro" id="IPR035979">
    <property type="entry name" value="RBD_domain_sf"/>
</dbReference>
<dbReference type="Gene3D" id="3.30.420.610">
    <property type="entry name" value="LOTUS domain-like"/>
    <property type="match status" value="2"/>
</dbReference>
<gene>
    <name evidence="13" type="ORF">ILUMI_26596</name>
</gene>
<dbReference type="PROSITE" id="PS50102">
    <property type="entry name" value="RRM"/>
    <property type="match status" value="1"/>
</dbReference>
<dbReference type="InterPro" id="IPR025605">
    <property type="entry name" value="OST-HTH/LOTUS_dom"/>
</dbReference>
<protein>
    <recommendedName>
        <fullName evidence="2">Meiosis regulator and mRNA stability factor 1</fullName>
    </recommendedName>
    <alternativeName>
        <fullName evidence="8">Limkain-b1</fullName>
    </alternativeName>
</protein>
<evidence type="ECO:0000259" key="11">
    <source>
        <dbReference type="PROSITE" id="PS50102"/>
    </source>
</evidence>
<dbReference type="GO" id="GO:0051321">
    <property type="term" value="P:meiotic cell cycle"/>
    <property type="evidence" value="ECO:0007669"/>
    <property type="project" value="UniProtKB-KW"/>
</dbReference>
<feature type="compositionally biased region" description="Low complexity" evidence="10">
    <location>
        <begin position="16"/>
        <end position="26"/>
    </location>
</feature>
<sequence length="1241" mass="139188">MCSSSYDSKKSDSTEESNNPESTSSSYKSDRFCFPPAPRLCKSVSNSPCSLSCRSDSSVSDGKLVRTRRRGRRRNSVKTLPPIGVFWDIENCQVPRTKSATAVVQRIRELFYVDYREAEFLVVCDVKKESAQVIQDLNDAQVNLIHVSSTSKNAADEKLRQSLRRFAELHKAPAAVALISSDVNFAADLSDLRYRKKIHVILVHNSNVADALILCASETYNFTSITETIPPVVKNKRESKAVTTHSSELHVCNLPTTKNSEKAVKGRLKLLSDNCGGRVLNIDKDCGIAVIRFSSPDVAKRAQKRLDGEDVFGSKIRVVNPATSVTRQSPFKNYSGRKVRMSEGSHQVPPVMLPQLYNQSGHNSFYPGNSFLGGNPWTLDLDKELLNAQQPSHTQSLFRPIRGSGFMDISYNRQPQNMPEVFNDVKPKNANGAIELVVSNLDSSINIKELQNILLNLLKQYAMILNLTITTQSDGSPIANVKVGSQQEAQFIISQLHHQWLGCKRMSISYAQTNSDPNQLRCMIIALLQEVPGNRMPLFKFFELTESRYHCSISLSEVNKLKDVCKITDGHNGRTISLSPEVTASSSLYNSSSFTLYCTVHCPHGLENRGWGEAEEVTLPNIKHLVTCIANVDLSCSEQNKNIKFLKLKDMKDKSKEAEDPLKSVSSSLMTNINMLCREVVDLLKTTERCQLLMSRYIPAYHHHFGRQSQMRRFTSDLLRVVKVQVSSQVTLDDFPNAYEKVLHKPFSAVEYGLCSLDDLLNEVPENTTFEQIQRTKQFALEVVELLSHSANCSMLFNKFVPAYHHHFGRQCKVSEYGFAKLAELFEAIPETVELEGASDVDRKVKLKLPLALKVLGAQIQMLIKNLRPSVLPVDLLPTAYKQTYGFTLKPQVYDCKDFKELIFRLDDFIQIVHHCAAPLLILTDIDVNTLEIRIWSLLLNPPHSSSIKNFIHDYRIRFHTTLPITKLEQLKNVVVLSNNGSEMLVSLTNYYTLAAQLYHLLYANGGHIQCNNIENIYFRKFGRNLNPTDYEANSLEELLRQMNFLITLKGKKMNVSLNKQLSDFGIPLPPSILNDAQANKKQPENLVAWPTSTPHSLISNLRGISPPKPDTPPAENCWNSGFWNNSPPHDESNLNLSIPLPSVDTSKILMDTEGLISPTRSLLSAHVHPLNVIPKITAPHPMVLPLPDKLILKDDSSDSGVHSSKIESALSDNEYMSEPLHSVGSVPRSGSFQTFSTFSM</sequence>
<dbReference type="InterPro" id="IPR021139">
    <property type="entry name" value="NYN"/>
</dbReference>
<dbReference type="SUPFAM" id="SSF54928">
    <property type="entry name" value="RNA-binding domain, RBD"/>
    <property type="match status" value="2"/>
</dbReference>
<dbReference type="CDD" id="cd10910">
    <property type="entry name" value="PIN_limkain_b1_N_like"/>
    <property type="match status" value="1"/>
</dbReference>
<dbReference type="Pfam" id="PF19687">
    <property type="entry name" value="MARF1_LOTUS"/>
    <property type="match status" value="1"/>
</dbReference>
<dbReference type="GO" id="GO:0003723">
    <property type="term" value="F:RNA binding"/>
    <property type="evidence" value="ECO:0007669"/>
    <property type="project" value="UniProtKB-UniRule"/>
</dbReference>
<evidence type="ECO:0000256" key="9">
    <source>
        <dbReference type="PROSITE-ProRule" id="PRU00176"/>
    </source>
</evidence>
<dbReference type="GO" id="GO:1905762">
    <property type="term" value="F:CCR4-NOT complex binding"/>
    <property type="evidence" value="ECO:0007669"/>
    <property type="project" value="TreeGrafter"/>
</dbReference>
<dbReference type="GO" id="GO:0010468">
    <property type="term" value="P:regulation of gene expression"/>
    <property type="evidence" value="ECO:0007669"/>
    <property type="project" value="InterPro"/>
</dbReference>
<accession>A0A8K0FYI1</accession>
<dbReference type="InterPro" id="IPR045602">
    <property type="entry name" value="MARF1_LOTUS"/>
</dbReference>
<name>A0A8K0FYI1_IGNLU</name>
<evidence type="ECO:0000256" key="2">
    <source>
        <dbReference type="ARBA" id="ARBA00022152"/>
    </source>
</evidence>
<evidence type="ECO:0000256" key="7">
    <source>
        <dbReference type="ARBA" id="ARBA00023254"/>
    </source>
</evidence>
<feature type="domain" description="RRM" evidence="11">
    <location>
        <begin position="247"/>
        <end position="318"/>
    </location>
</feature>
<keyword evidence="7" id="KW-0469">Meiosis</keyword>
<dbReference type="PROSITE" id="PS51644">
    <property type="entry name" value="HTH_OST"/>
    <property type="match status" value="2"/>
</dbReference>
<evidence type="ECO:0000313" key="13">
    <source>
        <dbReference type="EMBL" id="KAF2879571.1"/>
    </source>
</evidence>
<feature type="region of interest" description="Disordered" evidence="10">
    <location>
        <begin position="54"/>
        <end position="74"/>
    </location>
</feature>
<evidence type="ECO:0000256" key="6">
    <source>
        <dbReference type="ARBA" id="ARBA00023140"/>
    </source>
</evidence>
<dbReference type="InterPro" id="IPR012677">
    <property type="entry name" value="Nucleotide-bd_a/b_plait_sf"/>
</dbReference>
<dbReference type="GO" id="GO:0005777">
    <property type="term" value="C:peroxisome"/>
    <property type="evidence" value="ECO:0007669"/>
    <property type="project" value="UniProtKB-SubCell"/>
</dbReference>
<feature type="region of interest" description="Disordered" evidence="10">
    <location>
        <begin position="1"/>
        <end position="30"/>
    </location>
</feature>
<evidence type="ECO:0000313" key="14">
    <source>
        <dbReference type="Proteomes" id="UP000801492"/>
    </source>
</evidence>
<dbReference type="EMBL" id="VTPC01091139">
    <property type="protein sequence ID" value="KAF2879571.1"/>
    <property type="molecule type" value="Genomic_DNA"/>
</dbReference>
<dbReference type="Gene3D" id="3.30.70.330">
    <property type="match status" value="2"/>
</dbReference>
<dbReference type="SMART" id="SM00360">
    <property type="entry name" value="RRM"/>
    <property type="match status" value="2"/>
</dbReference>
<dbReference type="InterPro" id="IPR034189">
    <property type="entry name" value="MARF1_RRM1"/>
</dbReference>
<dbReference type="Proteomes" id="UP000801492">
    <property type="component" value="Unassembled WGS sequence"/>
</dbReference>
<dbReference type="InterPro" id="IPR000504">
    <property type="entry name" value="RRM_dom"/>
</dbReference>
<feature type="domain" description="HTH OST-type" evidence="12">
    <location>
        <begin position="775"/>
        <end position="849"/>
    </location>
</feature>
<evidence type="ECO:0000256" key="10">
    <source>
        <dbReference type="SAM" id="MobiDB-lite"/>
    </source>
</evidence>
<evidence type="ECO:0000256" key="3">
    <source>
        <dbReference type="ARBA" id="ARBA00022737"/>
    </source>
</evidence>
<evidence type="ECO:0000256" key="8">
    <source>
        <dbReference type="ARBA" id="ARBA00030116"/>
    </source>
</evidence>
<feature type="compositionally biased region" description="Basic residues" evidence="10">
    <location>
        <begin position="65"/>
        <end position="74"/>
    </location>
</feature>
<reference evidence="13" key="1">
    <citation type="submission" date="2019-08" db="EMBL/GenBank/DDBJ databases">
        <title>The genome of the North American firefly Photinus pyralis.</title>
        <authorList>
            <consortium name="Photinus pyralis genome working group"/>
            <person name="Fallon T.R."/>
            <person name="Sander Lower S.E."/>
            <person name="Weng J.-K."/>
        </authorList>
    </citation>
    <scope>NUCLEOTIDE SEQUENCE</scope>
    <source>
        <strain evidence="13">TRF0915ILg1</strain>
        <tissue evidence="13">Whole body</tissue>
    </source>
</reference>
<feature type="domain" description="HTH OST-type" evidence="12">
    <location>
        <begin position="852"/>
        <end position="927"/>
    </location>
</feature>
<dbReference type="OrthoDB" id="549353at2759"/>
<evidence type="ECO:0000256" key="4">
    <source>
        <dbReference type="ARBA" id="ARBA00022884"/>
    </source>
</evidence>
<dbReference type="InterPro" id="IPR024768">
    <property type="entry name" value="Marf1"/>
</dbReference>
<dbReference type="GO" id="GO:0048477">
    <property type="term" value="P:oogenesis"/>
    <property type="evidence" value="ECO:0007669"/>
    <property type="project" value="UniProtKB-KW"/>
</dbReference>
<comment type="caution">
    <text evidence="13">The sequence shown here is derived from an EMBL/GenBank/DDBJ whole genome shotgun (WGS) entry which is preliminary data.</text>
</comment>
<keyword evidence="4 9" id="KW-0694">RNA-binding</keyword>
<keyword evidence="5" id="KW-0896">Oogenesis</keyword>
<organism evidence="13 14">
    <name type="scientific">Ignelater luminosus</name>
    <name type="common">Cucubano</name>
    <name type="synonym">Pyrophorus luminosus</name>
    <dbReference type="NCBI Taxonomy" id="2038154"/>
    <lineage>
        <taxon>Eukaryota</taxon>
        <taxon>Metazoa</taxon>
        <taxon>Ecdysozoa</taxon>
        <taxon>Arthropoda</taxon>
        <taxon>Hexapoda</taxon>
        <taxon>Insecta</taxon>
        <taxon>Pterygota</taxon>
        <taxon>Neoptera</taxon>
        <taxon>Endopterygota</taxon>
        <taxon>Coleoptera</taxon>
        <taxon>Polyphaga</taxon>
        <taxon>Elateriformia</taxon>
        <taxon>Elateroidea</taxon>
        <taxon>Elateridae</taxon>
        <taxon>Agrypninae</taxon>
        <taxon>Pyrophorini</taxon>
        <taxon>Ignelater</taxon>
    </lineage>
</organism>
<proteinExistence type="predicted"/>